<keyword evidence="1" id="KW-0472">Membrane</keyword>
<feature type="transmembrane region" description="Helical" evidence="1">
    <location>
        <begin position="45"/>
        <end position="66"/>
    </location>
</feature>
<keyword evidence="1" id="KW-1133">Transmembrane helix</keyword>
<dbReference type="AlphaFoldDB" id="A0A3B7LVQ4"/>
<reference evidence="3" key="1">
    <citation type="submission" date="2018-09" db="EMBL/GenBank/DDBJ databases">
        <title>The complete genome of Acinetobacter sp. strain WCHAc010005.</title>
        <authorList>
            <person name="Hu Y."/>
            <person name="Long H."/>
            <person name="Feng Y."/>
            <person name="Zong Z."/>
        </authorList>
    </citation>
    <scope>NUCLEOTIDE SEQUENCE [LARGE SCALE GENOMIC DNA]</scope>
    <source>
        <strain evidence="3">WCHAc010005</strain>
    </source>
</reference>
<organism evidence="2 3">
    <name type="scientific">Acinetobacter chinensis</name>
    <dbReference type="NCBI Taxonomy" id="2004650"/>
    <lineage>
        <taxon>Bacteria</taxon>
        <taxon>Pseudomonadati</taxon>
        <taxon>Pseudomonadota</taxon>
        <taxon>Gammaproteobacteria</taxon>
        <taxon>Moraxellales</taxon>
        <taxon>Moraxellaceae</taxon>
        <taxon>Acinetobacter</taxon>
    </lineage>
</organism>
<dbReference type="EMBL" id="CP032134">
    <property type="protein sequence ID" value="AXY56950.1"/>
    <property type="molecule type" value="Genomic_DNA"/>
</dbReference>
<evidence type="ECO:0000313" key="3">
    <source>
        <dbReference type="Proteomes" id="UP000263753"/>
    </source>
</evidence>
<accession>A0A3B7LVQ4</accession>
<evidence type="ECO:0000256" key="1">
    <source>
        <dbReference type="SAM" id="Phobius"/>
    </source>
</evidence>
<keyword evidence="1" id="KW-0812">Transmembrane</keyword>
<sequence>MCIHCYVVNQYFYDSACFPGQDNLLYDLHQTGGIFSDFYVCSIQVVSFIALFYLFFLKIIGLYVGFNHQ</sequence>
<proteinExistence type="predicted"/>
<dbReference type="KEGG" id="achi:CDG60_10480"/>
<name>A0A3B7LVQ4_9GAMM</name>
<gene>
    <name evidence="2" type="ORF">CDG60_10480</name>
</gene>
<dbReference type="Proteomes" id="UP000263753">
    <property type="component" value="Chromosome"/>
</dbReference>
<evidence type="ECO:0000313" key="2">
    <source>
        <dbReference type="EMBL" id="AXY56950.1"/>
    </source>
</evidence>
<protein>
    <submittedName>
        <fullName evidence="2">Uncharacterized protein</fullName>
    </submittedName>
</protein>